<sequence length="179" mass="20169">MVWFSVDLIRIGEKIISRRRIDQCISRILELRAQGLSQAEVAGRLGVDRTLVSRLESLGEVRKGKRIAVVGFPIKNKEELQSALDKEGVDFVLLMTEAERWDFVRSKSGLELVNTLMELIAGAHAYDQVVVIGSSKRIKIIEAVLDKPVLGYEIGESPIQEDKYVNPDEIVELIRVVRL</sequence>
<dbReference type="Gene3D" id="1.10.260.40">
    <property type="entry name" value="lambda repressor-like DNA-binding domains"/>
    <property type="match status" value="1"/>
</dbReference>
<protein>
    <recommendedName>
        <fullName evidence="1">HTH cro/C1-type domain-containing protein</fullName>
    </recommendedName>
</protein>
<feature type="domain" description="HTH cro/C1-type" evidence="1">
    <location>
        <begin position="33"/>
        <end position="57"/>
    </location>
</feature>
<dbReference type="PROSITE" id="PS50943">
    <property type="entry name" value="HTH_CROC1"/>
    <property type="match status" value="1"/>
</dbReference>
<dbReference type="GO" id="GO:0003677">
    <property type="term" value="F:DNA binding"/>
    <property type="evidence" value="ECO:0007669"/>
    <property type="project" value="InterPro"/>
</dbReference>
<dbReference type="InterPro" id="IPR010982">
    <property type="entry name" value="Lambda_DNA-bd_dom_sf"/>
</dbReference>
<accession>A0A1M6JXE9</accession>
<evidence type="ECO:0000313" key="2">
    <source>
        <dbReference type="EMBL" id="SHJ51352.1"/>
    </source>
</evidence>
<dbReference type="STRING" id="1121432.SAMN02745219_02726"/>
<dbReference type="InterPro" id="IPR001387">
    <property type="entry name" value="Cro/C1-type_HTH"/>
</dbReference>
<dbReference type="AlphaFoldDB" id="A0A1M6JXE9"/>
<keyword evidence="3" id="KW-1185">Reference proteome</keyword>
<organism evidence="2 3">
    <name type="scientific">Desulfofundulus thermosubterraneus DSM 16057</name>
    <dbReference type="NCBI Taxonomy" id="1121432"/>
    <lineage>
        <taxon>Bacteria</taxon>
        <taxon>Bacillati</taxon>
        <taxon>Bacillota</taxon>
        <taxon>Clostridia</taxon>
        <taxon>Eubacteriales</taxon>
        <taxon>Peptococcaceae</taxon>
        <taxon>Desulfofundulus</taxon>
    </lineage>
</organism>
<proteinExistence type="predicted"/>
<dbReference type="EMBL" id="FQZM01000038">
    <property type="protein sequence ID" value="SHJ51352.1"/>
    <property type="molecule type" value="Genomic_DNA"/>
</dbReference>
<dbReference type="SUPFAM" id="SSF47413">
    <property type="entry name" value="lambda repressor-like DNA-binding domains"/>
    <property type="match status" value="1"/>
</dbReference>
<gene>
    <name evidence="2" type="ORF">SAMN02745219_02726</name>
</gene>
<dbReference type="CDD" id="cd00093">
    <property type="entry name" value="HTH_XRE"/>
    <property type="match status" value="1"/>
</dbReference>
<dbReference type="Proteomes" id="UP000184529">
    <property type="component" value="Unassembled WGS sequence"/>
</dbReference>
<evidence type="ECO:0000259" key="1">
    <source>
        <dbReference type="PROSITE" id="PS50943"/>
    </source>
</evidence>
<evidence type="ECO:0000313" key="3">
    <source>
        <dbReference type="Proteomes" id="UP000184529"/>
    </source>
</evidence>
<name>A0A1M6JXE9_9FIRM</name>
<reference evidence="3" key="1">
    <citation type="submission" date="2016-11" db="EMBL/GenBank/DDBJ databases">
        <authorList>
            <person name="Varghese N."/>
            <person name="Submissions S."/>
        </authorList>
    </citation>
    <scope>NUCLEOTIDE SEQUENCE [LARGE SCALE GENOMIC DNA]</scope>
    <source>
        <strain evidence="3">DSM 16057</strain>
    </source>
</reference>